<feature type="compositionally biased region" description="Basic and acidic residues" evidence="5">
    <location>
        <begin position="63"/>
        <end position="73"/>
    </location>
</feature>
<evidence type="ECO:0000313" key="9">
    <source>
        <dbReference type="Proteomes" id="UP000322873"/>
    </source>
</evidence>
<protein>
    <recommendedName>
        <fullName evidence="7">Putative ER transporter 6TM N-terminal domain-containing protein</fullName>
    </recommendedName>
</protein>
<feature type="compositionally biased region" description="Low complexity" evidence="5">
    <location>
        <begin position="25"/>
        <end position="34"/>
    </location>
</feature>
<dbReference type="EMBL" id="VICG01000011">
    <property type="protein sequence ID" value="KAA8566967.1"/>
    <property type="molecule type" value="Genomic_DNA"/>
</dbReference>
<evidence type="ECO:0000313" key="8">
    <source>
        <dbReference type="EMBL" id="KAA8566967.1"/>
    </source>
</evidence>
<dbReference type="InterPro" id="IPR052430">
    <property type="entry name" value="IVT-Associated"/>
</dbReference>
<accession>A0A5M9JDY4</accession>
<name>A0A5M9JDY4_MONFR</name>
<evidence type="ECO:0000256" key="3">
    <source>
        <dbReference type="ARBA" id="ARBA00022989"/>
    </source>
</evidence>
<dbReference type="GO" id="GO:0016020">
    <property type="term" value="C:membrane"/>
    <property type="evidence" value="ECO:0007669"/>
    <property type="project" value="UniProtKB-SubCell"/>
</dbReference>
<dbReference type="AlphaFoldDB" id="A0A5M9JDY4"/>
<keyword evidence="4 6" id="KW-0472">Membrane</keyword>
<feature type="region of interest" description="Disordered" evidence="5">
    <location>
        <begin position="1"/>
        <end position="121"/>
    </location>
</feature>
<feature type="transmembrane region" description="Helical" evidence="6">
    <location>
        <begin position="269"/>
        <end position="288"/>
    </location>
</feature>
<reference evidence="8 9" key="1">
    <citation type="submission" date="2019-06" db="EMBL/GenBank/DDBJ databases">
        <title>Genome Sequence of the Brown Rot Fungal Pathogen Monilinia fructicola.</title>
        <authorList>
            <person name="De Miccolis Angelini R.M."/>
            <person name="Landi L."/>
            <person name="Abate D."/>
            <person name="Pollastro S."/>
            <person name="Romanazzi G."/>
            <person name="Faretra F."/>
        </authorList>
    </citation>
    <scope>NUCLEOTIDE SEQUENCE [LARGE SCALE GENOMIC DNA]</scope>
    <source>
        <strain evidence="8 9">Mfrc123</strain>
    </source>
</reference>
<evidence type="ECO:0000259" key="7">
    <source>
        <dbReference type="Pfam" id="PF10337"/>
    </source>
</evidence>
<evidence type="ECO:0000256" key="1">
    <source>
        <dbReference type="ARBA" id="ARBA00004141"/>
    </source>
</evidence>
<gene>
    <name evidence="8" type="ORF">EYC84_010063</name>
</gene>
<dbReference type="Proteomes" id="UP000322873">
    <property type="component" value="Unassembled WGS sequence"/>
</dbReference>
<evidence type="ECO:0000256" key="6">
    <source>
        <dbReference type="SAM" id="Phobius"/>
    </source>
</evidence>
<dbReference type="VEuPathDB" id="FungiDB:MFRU_007g01360"/>
<keyword evidence="2 6" id="KW-0812">Transmembrane</keyword>
<keyword evidence="9" id="KW-1185">Reference proteome</keyword>
<evidence type="ECO:0000256" key="5">
    <source>
        <dbReference type="SAM" id="MobiDB-lite"/>
    </source>
</evidence>
<evidence type="ECO:0000256" key="2">
    <source>
        <dbReference type="ARBA" id="ARBA00022692"/>
    </source>
</evidence>
<comment type="subcellular location">
    <subcellularLocation>
        <location evidence="1">Membrane</location>
        <topology evidence="1">Multi-pass membrane protein</topology>
    </subcellularLocation>
</comment>
<proteinExistence type="predicted"/>
<feature type="domain" description="Putative ER transporter 6TM N-terminal" evidence="7">
    <location>
        <begin position="218"/>
        <end position="286"/>
    </location>
</feature>
<dbReference type="InterPro" id="IPR023244">
    <property type="entry name" value="Brefeldin_A-sensitivity_4"/>
</dbReference>
<feature type="compositionally biased region" description="Polar residues" evidence="5">
    <location>
        <begin position="78"/>
        <end position="87"/>
    </location>
</feature>
<feature type="region of interest" description="Disordered" evidence="5">
    <location>
        <begin position="619"/>
        <end position="656"/>
    </location>
</feature>
<organism evidence="8 9">
    <name type="scientific">Monilinia fructicola</name>
    <name type="common">Brown rot fungus</name>
    <name type="synonym">Ciboria fructicola</name>
    <dbReference type="NCBI Taxonomy" id="38448"/>
    <lineage>
        <taxon>Eukaryota</taxon>
        <taxon>Fungi</taxon>
        <taxon>Dikarya</taxon>
        <taxon>Ascomycota</taxon>
        <taxon>Pezizomycotina</taxon>
        <taxon>Leotiomycetes</taxon>
        <taxon>Helotiales</taxon>
        <taxon>Sclerotiniaceae</taxon>
        <taxon>Monilinia</taxon>
    </lineage>
</organism>
<feature type="compositionally biased region" description="Acidic residues" evidence="5">
    <location>
        <begin position="629"/>
        <end position="640"/>
    </location>
</feature>
<dbReference type="PRINTS" id="PR02047">
    <property type="entry name" value="BREFELDNASP4"/>
</dbReference>
<comment type="caution">
    <text evidence="8">The sequence shown here is derived from an EMBL/GenBank/DDBJ whole genome shotgun (WGS) entry which is preliminary data.</text>
</comment>
<dbReference type="InterPro" id="IPR018823">
    <property type="entry name" value="ArAE_2_N"/>
</dbReference>
<keyword evidence="3 6" id="KW-1133">Transmembrane helix</keyword>
<feature type="compositionally biased region" description="Polar residues" evidence="5">
    <location>
        <begin position="109"/>
        <end position="119"/>
    </location>
</feature>
<feature type="compositionally biased region" description="Basic and acidic residues" evidence="5">
    <location>
        <begin position="37"/>
        <end position="49"/>
    </location>
</feature>
<evidence type="ECO:0000256" key="4">
    <source>
        <dbReference type="ARBA" id="ARBA00023136"/>
    </source>
</evidence>
<dbReference type="Pfam" id="PF10337">
    <property type="entry name" value="ArAE_2_N"/>
    <property type="match status" value="1"/>
</dbReference>
<feature type="transmembrane region" description="Helical" evidence="6">
    <location>
        <begin position="222"/>
        <end position="241"/>
    </location>
</feature>
<sequence length="656" mass="73327">MAPASSRDLENTNQSSPPSSPPPNVTFTSPSSTTRFGRRDSITADDGSRIHRRLHMPLHIKGNTHDRHIRVQEPEGSQVKSPSTSIYMGSYTPRRSRSLAGSRPGSIKSPPTSNPASPRSSFSFSHSHMSLLSDLLQDYNLDLETYGVEELRDGFFDAAFFKPPKTSHEELMRDAEFTLPAAFKKKHPLSLKHFFPRQWRGIKEISKQLVTTRAGIKLIKSFLPFFICYVLCLVPVVRNWLGRYNYIMVVSAIINHSGRSVGAQIDGTILTIFGTAGGLGWGAFALWLSDSTGTARRGPLPLLVCCIVIPDAGARSLAVSLHNAFETMQKGLQLPQSEPVTVHRQLAFTFVNLSQAYRDLVLDISITRFKPSDVMALRNLMQAVIRSLLSLRMESHLFEDSDKEDDSDIPLSPAVSALSIRRFQSTSVINIDGPRRPRLQRSNTEDRAVELVSSKLAEPTSNLLSCLRSALQRCDAVLMDMSGHRVFLGPPKDVSDDIVGAITSIRKAKIKYDEEEEQLLQNPNLPPTYSDHPEVVEIFLFVHPIRQAANSAEALLVKVNEMQQRRSGWRIYLPSYPFGKALQRTNGQVRHDRGGVTAGFFFRSQRELAKMMKGMTNVYEPAPRKEKGTEEEENFEDLEPTDTRGGVRGGRRNRDG</sequence>
<dbReference type="PANTHER" id="PTHR47804">
    <property type="entry name" value="60S RIBOSOMAL PROTEIN L19"/>
    <property type="match status" value="1"/>
</dbReference>
<dbReference type="PANTHER" id="PTHR47804:SF3">
    <property type="entry name" value="PROTEIN BRE4"/>
    <property type="match status" value="1"/>
</dbReference>